<name>A0A6G1C1C8_9ORYZ</name>
<evidence type="ECO:0000256" key="4">
    <source>
        <dbReference type="ARBA" id="ARBA00022741"/>
    </source>
</evidence>
<reference evidence="10 11" key="1">
    <citation type="submission" date="2019-11" db="EMBL/GenBank/DDBJ databases">
        <title>Whole genome sequence of Oryza granulata.</title>
        <authorList>
            <person name="Li W."/>
        </authorList>
    </citation>
    <scope>NUCLEOTIDE SEQUENCE [LARGE SCALE GENOMIC DNA]</scope>
    <source>
        <strain evidence="11">cv. Menghai</strain>
        <tissue evidence="10">Leaf</tissue>
    </source>
</reference>
<dbReference type="GO" id="GO:0003677">
    <property type="term" value="F:DNA binding"/>
    <property type="evidence" value="ECO:0007669"/>
    <property type="project" value="UniProtKB-KW"/>
</dbReference>
<gene>
    <name evidence="10" type="ORF">E2562_037743</name>
</gene>
<accession>A0A6G1C1C8</accession>
<protein>
    <recommendedName>
        <fullName evidence="3">DNA topoisomerase (ATP-hydrolyzing)</fullName>
        <ecNumber evidence="3">5.6.2.2</ecNumber>
    </recommendedName>
</protein>
<keyword evidence="7" id="KW-0238">DNA-binding</keyword>
<keyword evidence="5" id="KW-0067">ATP-binding</keyword>
<dbReference type="GO" id="GO:0000819">
    <property type="term" value="P:sister chromatid segregation"/>
    <property type="evidence" value="ECO:0007669"/>
    <property type="project" value="TreeGrafter"/>
</dbReference>
<sequence length="214" mass="24663">MVGFAELGRDYYGVFALKEYKKWEESHPRADSSGWSIKYYKGLGTNTFEKGRQYFKDIATDQRHFIWVDEEDDKAIEIAFSNKQVEERKEWIHNFQILDQEDEAAYLQRKMRNIPINKGVIEKQRLSFDSNDGVVAMDELRVQKQKVSKEALPCQNDSSCLSDEKAYKNMALQSQRNASTSSIRSPSKDIKVSHPNCIGMIRCHLVALSANAIL</sequence>
<dbReference type="EC" id="5.6.2.2" evidence="3"/>
<dbReference type="OrthoDB" id="276498at2759"/>
<dbReference type="Proteomes" id="UP000479710">
    <property type="component" value="Unassembled WGS sequence"/>
</dbReference>
<evidence type="ECO:0000256" key="6">
    <source>
        <dbReference type="ARBA" id="ARBA00023029"/>
    </source>
</evidence>
<dbReference type="InterPro" id="IPR050634">
    <property type="entry name" value="DNA_Topoisomerase_II"/>
</dbReference>
<dbReference type="Gene3D" id="3.40.50.670">
    <property type="match status" value="1"/>
</dbReference>
<dbReference type="EMBL" id="SPHZ02000011">
    <property type="protein sequence ID" value="KAF0894248.1"/>
    <property type="molecule type" value="Genomic_DNA"/>
</dbReference>
<evidence type="ECO:0000259" key="9">
    <source>
        <dbReference type="Pfam" id="PF16898"/>
    </source>
</evidence>
<dbReference type="Gene3D" id="3.30.1490.30">
    <property type="match status" value="1"/>
</dbReference>
<evidence type="ECO:0000313" key="11">
    <source>
        <dbReference type="Proteomes" id="UP000479710"/>
    </source>
</evidence>
<evidence type="ECO:0000256" key="2">
    <source>
        <dbReference type="ARBA" id="ARBA00001946"/>
    </source>
</evidence>
<dbReference type="InterPro" id="IPR013759">
    <property type="entry name" value="Topo_IIA_B_C"/>
</dbReference>
<dbReference type="SUPFAM" id="SSF56719">
    <property type="entry name" value="Type II DNA topoisomerase"/>
    <property type="match status" value="1"/>
</dbReference>
<evidence type="ECO:0000256" key="8">
    <source>
        <dbReference type="ARBA" id="ARBA00023235"/>
    </source>
</evidence>
<dbReference type="GO" id="GO:0005634">
    <property type="term" value="C:nucleus"/>
    <property type="evidence" value="ECO:0007669"/>
    <property type="project" value="TreeGrafter"/>
</dbReference>
<keyword evidence="8" id="KW-0413">Isomerase</keyword>
<dbReference type="GO" id="GO:0003918">
    <property type="term" value="F:DNA topoisomerase type II (double strand cut, ATP-hydrolyzing) activity"/>
    <property type="evidence" value="ECO:0007669"/>
    <property type="project" value="UniProtKB-EC"/>
</dbReference>
<keyword evidence="6" id="KW-0799">Topoisomerase</keyword>
<keyword evidence="4" id="KW-0547">Nucleotide-binding</keyword>
<feature type="domain" description="C-terminal associated" evidence="9">
    <location>
        <begin position="14"/>
        <end position="118"/>
    </location>
</feature>
<evidence type="ECO:0000256" key="3">
    <source>
        <dbReference type="ARBA" id="ARBA00012895"/>
    </source>
</evidence>
<dbReference type="PANTHER" id="PTHR10169">
    <property type="entry name" value="DNA TOPOISOMERASE/GYRASE"/>
    <property type="match status" value="1"/>
</dbReference>
<dbReference type="AlphaFoldDB" id="A0A6G1C1C8"/>
<dbReference type="PANTHER" id="PTHR10169:SF38">
    <property type="entry name" value="DNA TOPOISOMERASE 2"/>
    <property type="match status" value="1"/>
</dbReference>
<comment type="cofactor">
    <cofactor evidence="2">
        <name>Mg(2+)</name>
        <dbReference type="ChEBI" id="CHEBI:18420"/>
    </cofactor>
</comment>
<comment type="caution">
    <text evidence="10">The sequence shown here is derived from an EMBL/GenBank/DDBJ whole genome shotgun (WGS) entry which is preliminary data.</text>
</comment>
<dbReference type="GO" id="GO:0005524">
    <property type="term" value="F:ATP binding"/>
    <property type="evidence" value="ECO:0007669"/>
    <property type="project" value="UniProtKB-KW"/>
</dbReference>
<organism evidence="10 11">
    <name type="scientific">Oryza meyeriana var. granulata</name>
    <dbReference type="NCBI Taxonomy" id="110450"/>
    <lineage>
        <taxon>Eukaryota</taxon>
        <taxon>Viridiplantae</taxon>
        <taxon>Streptophyta</taxon>
        <taxon>Embryophyta</taxon>
        <taxon>Tracheophyta</taxon>
        <taxon>Spermatophyta</taxon>
        <taxon>Magnoliopsida</taxon>
        <taxon>Liliopsida</taxon>
        <taxon>Poales</taxon>
        <taxon>Poaceae</taxon>
        <taxon>BOP clade</taxon>
        <taxon>Oryzoideae</taxon>
        <taxon>Oryzeae</taxon>
        <taxon>Oryzinae</taxon>
        <taxon>Oryza</taxon>
        <taxon>Oryza meyeriana</taxon>
    </lineage>
</organism>
<dbReference type="Pfam" id="PF16898">
    <property type="entry name" value="TOPRIM_C"/>
    <property type="match status" value="1"/>
</dbReference>
<dbReference type="InterPro" id="IPR031660">
    <property type="entry name" value="TOPRIM_C"/>
</dbReference>
<comment type="catalytic activity">
    <reaction evidence="1">
        <text>ATP-dependent breakage, passage and rejoining of double-stranded DNA.</text>
        <dbReference type="EC" id="5.6.2.2"/>
    </reaction>
</comment>
<dbReference type="InterPro" id="IPR013760">
    <property type="entry name" value="Topo_IIA-like_dom_sf"/>
</dbReference>
<dbReference type="GO" id="GO:0000712">
    <property type="term" value="P:resolution of meiotic recombination intermediates"/>
    <property type="evidence" value="ECO:0007669"/>
    <property type="project" value="TreeGrafter"/>
</dbReference>
<keyword evidence="11" id="KW-1185">Reference proteome</keyword>
<proteinExistence type="predicted"/>
<evidence type="ECO:0000256" key="1">
    <source>
        <dbReference type="ARBA" id="ARBA00000185"/>
    </source>
</evidence>
<evidence type="ECO:0000313" key="10">
    <source>
        <dbReference type="EMBL" id="KAF0894248.1"/>
    </source>
</evidence>
<evidence type="ECO:0000256" key="7">
    <source>
        <dbReference type="ARBA" id="ARBA00023125"/>
    </source>
</evidence>
<dbReference type="GO" id="GO:0006265">
    <property type="term" value="P:DNA topological change"/>
    <property type="evidence" value="ECO:0007669"/>
    <property type="project" value="InterPro"/>
</dbReference>
<evidence type="ECO:0000256" key="5">
    <source>
        <dbReference type="ARBA" id="ARBA00022840"/>
    </source>
</evidence>